<comment type="similarity">
    <text evidence="2">Belongs to the Tom22 family.</text>
</comment>
<feature type="region of interest" description="Disordered" evidence="12">
    <location>
        <begin position="707"/>
        <end position="739"/>
    </location>
</feature>
<name>A0A8H3W4M9_9PEZI</name>
<evidence type="ECO:0000256" key="8">
    <source>
        <dbReference type="ARBA" id="ARBA00023010"/>
    </source>
</evidence>
<feature type="compositionally biased region" description="Basic and acidic residues" evidence="12">
    <location>
        <begin position="327"/>
        <end position="372"/>
    </location>
</feature>
<evidence type="ECO:0000313" key="14">
    <source>
        <dbReference type="Proteomes" id="UP000434172"/>
    </source>
</evidence>
<feature type="region of interest" description="Disordered" evidence="12">
    <location>
        <begin position="326"/>
        <end position="475"/>
    </location>
</feature>
<feature type="compositionally biased region" description="Basic and acidic residues" evidence="12">
    <location>
        <begin position="729"/>
        <end position="739"/>
    </location>
</feature>
<evidence type="ECO:0000313" key="13">
    <source>
        <dbReference type="EMBL" id="KAF0319071.1"/>
    </source>
</evidence>
<evidence type="ECO:0000256" key="2">
    <source>
        <dbReference type="ARBA" id="ARBA00009874"/>
    </source>
</evidence>
<dbReference type="InterPro" id="IPR005683">
    <property type="entry name" value="Tom22"/>
</dbReference>
<evidence type="ECO:0000256" key="4">
    <source>
        <dbReference type="ARBA" id="ARBA00022692"/>
    </source>
</evidence>
<dbReference type="PANTHER" id="PTHR12504">
    <property type="entry name" value="MITOCHONDRIAL IMPORT RECEPTOR SUBUNIT TOM22"/>
    <property type="match status" value="1"/>
</dbReference>
<keyword evidence="9" id="KW-0496">Mitochondrion</keyword>
<comment type="subcellular location">
    <subcellularLocation>
        <location evidence="1">Mitochondrion outer membrane</location>
        <topology evidence="1">Single-pass membrane protein</topology>
    </subcellularLocation>
</comment>
<evidence type="ECO:0000256" key="3">
    <source>
        <dbReference type="ARBA" id="ARBA00022448"/>
    </source>
</evidence>
<dbReference type="AlphaFoldDB" id="A0A8H3W4M9"/>
<proteinExistence type="inferred from homology"/>
<keyword evidence="8" id="KW-0811">Translocation</keyword>
<keyword evidence="7" id="KW-1133">Transmembrane helix</keyword>
<feature type="compositionally biased region" description="Polar residues" evidence="12">
    <location>
        <begin position="417"/>
        <end position="426"/>
    </location>
</feature>
<evidence type="ECO:0000256" key="1">
    <source>
        <dbReference type="ARBA" id="ARBA00004572"/>
    </source>
</evidence>
<sequence length="739" mass="81814">MLDENLPTFHFRPSSDNPSNTVLYFTHQGSELTPHYLLKRADPANPVARNKYASALTDIASQQIIYAEVLVEPEWSQPTLSTAEVRAQGGQPAPPQPILPDQVTLQLYNPDSQVVIKTKAGSWGKSDSWEFEMPEQTFREPSASMIDRSSDDPPVSDTVPKVVFRWKRDGRLSKDMTCYMVGKSVAGKKSKEPDITVAMYKDKKNESAVTIYEPNLQRVDVEDRKGLDIVLLLGAEVLRDLFLNPRQNVFNLTAVPPPISGRRKNSKPPPPQPAPMAPVASMSGAIGNKPASPPAAQPMNNGPPRANARQQWEIDNETKRLQAMVAEEQRQARERERRDAEEAKRITKMLEKEDKERRRKEAEIERETERLRRLYGVPPAAPGPGPGLPPRHQPPPGSSGGSWHVAPAQPPRPSSAGPYNQGQPGTSAYRPPQVHFAPTPTMSSAAAPQQQQQQAPPQQQQGGRGKLPNLVSGLLQGPYGNTAASVSNFFHRDRAEEERKAKIAKKRTHPPNDADLFRSLDDYFLANEFDCDIQRLLSILGWKKALRQGHQQQANLVRLQKLGLLASYPVGFDFKHTATAKMVQLTEVEDEHFQGAQAGPIEDDADFTDTDSEISADSDFDPTDESLAERLYALKDMIPPTTRGWVQNKVNFGVSAVQNTWYYGSRTVWVVCATALMIGVPLATCWAEDQQIEGMEREFRMREAGGELLTAGGDGKDGEQSTADMLGAHLDRAEAKPAL</sequence>
<keyword evidence="4" id="KW-0812">Transmembrane</keyword>
<evidence type="ECO:0000256" key="6">
    <source>
        <dbReference type="ARBA" id="ARBA00022927"/>
    </source>
</evidence>
<evidence type="ECO:0000256" key="11">
    <source>
        <dbReference type="ARBA" id="ARBA00023170"/>
    </source>
</evidence>
<keyword evidence="11" id="KW-0675">Receptor</keyword>
<evidence type="ECO:0000256" key="10">
    <source>
        <dbReference type="ARBA" id="ARBA00023136"/>
    </source>
</evidence>
<evidence type="ECO:0008006" key="15">
    <source>
        <dbReference type="Google" id="ProtNLM"/>
    </source>
</evidence>
<evidence type="ECO:0000256" key="7">
    <source>
        <dbReference type="ARBA" id="ARBA00022989"/>
    </source>
</evidence>
<feature type="compositionally biased region" description="Pro residues" evidence="12">
    <location>
        <begin position="267"/>
        <end position="276"/>
    </location>
</feature>
<dbReference type="GO" id="GO:0005741">
    <property type="term" value="C:mitochondrial outer membrane"/>
    <property type="evidence" value="ECO:0007669"/>
    <property type="project" value="UniProtKB-SubCell"/>
</dbReference>
<dbReference type="EMBL" id="WOWK01000101">
    <property type="protein sequence ID" value="KAF0319071.1"/>
    <property type="molecule type" value="Genomic_DNA"/>
</dbReference>
<keyword evidence="3" id="KW-0813">Transport</keyword>
<keyword evidence="6" id="KW-0653">Protein transport</keyword>
<dbReference type="Pfam" id="PF04281">
    <property type="entry name" value="Tom22"/>
    <property type="match status" value="1"/>
</dbReference>
<keyword evidence="10" id="KW-0472">Membrane</keyword>
<keyword evidence="14" id="KW-1185">Reference proteome</keyword>
<feature type="compositionally biased region" description="Low complexity" evidence="12">
    <location>
        <begin position="437"/>
        <end position="461"/>
    </location>
</feature>
<evidence type="ECO:0000256" key="5">
    <source>
        <dbReference type="ARBA" id="ARBA00022787"/>
    </source>
</evidence>
<dbReference type="Proteomes" id="UP000434172">
    <property type="component" value="Unassembled WGS sequence"/>
</dbReference>
<feature type="region of interest" description="Disordered" evidence="12">
    <location>
        <begin position="254"/>
        <end position="308"/>
    </location>
</feature>
<evidence type="ECO:0000256" key="9">
    <source>
        <dbReference type="ARBA" id="ARBA00023128"/>
    </source>
</evidence>
<gene>
    <name evidence="13" type="ORF">GQ607_013752</name>
</gene>
<accession>A0A8H3W4M9</accession>
<reference evidence="13 14" key="1">
    <citation type="submission" date="2019-12" db="EMBL/GenBank/DDBJ databases">
        <title>A genome sequence resource for the geographically widespread anthracnose pathogen Colletotrichum asianum.</title>
        <authorList>
            <person name="Meng Y."/>
        </authorList>
    </citation>
    <scope>NUCLEOTIDE SEQUENCE [LARGE SCALE GENOMIC DNA]</scope>
    <source>
        <strain evidence="13 14">ICMP 18580</strain>
    </source>
</reference>
<keyword evidence="5" id="KW-1000">Mitochondrion outer membrane</keyword>
<dbReference type="GO" id="GO:0006886">
    <property type="term" value="P:intracellular protein transport"/>
    <property type="evidence" value="ECO:0007669"/>
    <property type="project" value="InterPro"/>
</dbReference>
<evidence type="ECO:0000256" key="12">
    <source>
        <dbReference type="SAM" id="MobiDB-lite"/>
    </source>
</evidence>
<comment type="caution">
    <text evidence="13">The sequence shown here is derived from an EMBL/GenBank/DDBJ whole genome shotgun (WGS) entry which is preliminary data.</text>
</comment>
<feature type="compositionally biased region" description="Pro residues" evidence="12">
    <location>
        <begin position="379"/>
        <end position="397"/>
    </location>
</feature>
<dbReference type="PANTHER" id="PTHR12504:SF0">
    <property type="entry name" value="MITOCHONDRIAL IMPORT RECEPTOR SUBUNIT TOM22 HOMOLOG"/>
    <property type="match status" value="1"/>
</dbReference>
<protein>
    <recommendedName>
        <fullName evidence="15">Mitochondrial import receptor subunit tom22</fullName>
    </recommendedName>
</protein>
<dbReference type="CDD" id="cd22884">
    <property type="entry name" value="TOM22"/>
    <property type="match status" value="1"/>
</dbReference>
<organism evidence="13 14">
    <name type="scientific">Colletotrichum asianum</name>
    <dbReference type="NCBI Taxonomy" id="702518"/>
    <lineage>
        <taxon>Eukaryota</taxon>
        <taxon>Fungi</taxon>
        <taxon>Dikarya</taxon>
        <taxon>Ascomycota</taxon>
        <taxon>Pezizomycotina</taxon>
        <taxon>Sordariomycetes</taxon>
        <taxon>Hypocreomycetidae</taxon>
        <taxon>Glomerellales</taxon>
        <taxon>Glomerellaceae</taxon>
        <taxon>Colletotrichum</taxon>
        <taxon>Colletotrichum gloeosporioides species complex</taxon>
    </lineage>
</organism>
<dbReference type="OrthoDB" id="3357341at2759"/>